<dbReference type="InterPro" id="IPR000412">
    <property type="entry name" value="ABC_2_transport"/>
</dbReference>
<evidence type="ECO:0000256" key="2">
    <source>
        <dbReference type="ARBA" id="ARBA00007783"/>
    </source>
</evidence>
<dbReference type="GO" id="GO:0015920">
    <property type="term" value="P:lipopolysaccharide transport"/>
    <property type="evidence" value="ECO:0007669"/>
    <property type="project" value="TreeGrafter"/>
</dbReference>
<feature type="transmembrane region" description="Helical" evidence="8">
    <location>
        <begin position="40"/>
        <end position="61"/>
    </location>
</feature>
<dbReference type="GO" id="GO:0140359">
    <property type="term" value="F:ABC-type transporter activity"/>
    <property type="evidence" value="ECO:0007669"/>
    <property type="project" value="InterPro"/>
</dbReference>
<dbReference type="RefSeq" id="WP_105776232.1">
    <property type="nucleotide sequence ID" value="NZ_PVFQ01000016.1"/>
</dbReference>
<keyword evidence="3" id="KW-0813">Transport</keyword>
<dbReference type="AlphaFoldDB" id="A0AB37AWW5"/>
<evidence type="ECO:0000313" key="11">
    <source>
        <dbReference type="Proteomes" id="UP000237811"/>
    </source>
</evidence>
<proteinExistence type="inferred from homology"/>
<feature type="domain" description="ABC-2 type transporter transmembrane" evidence="9">
    <location>
        <begin position="22"/>
        <end position="230"/>
    </location>
</feature>
<evidence type="ECO:0000256" key="4">
    <source>
        <dbReference type="ARBA" id="ARBA00022475"/>
    </source>
</evidence>
<keyword evidence="4" id="KW-1003">Cell membrane</keyword>
<comment type="caution">
    <text evidence="10">The sequence shown here is derived from an EMBL/GenBank/DDBJ whole genome shotgun (WGS) entry which is preliminary data.</text>
</comment>
<evidence type="ECO:0000256" key="3">
    <source>
        <dbReference type="ARBA" id="ARBA00022448"/>
    </source>
</evidence>
<comment type="similarity">
    <text evidence="2">Belongs to the ABC-2 integral membrane protein family.</text>
</comment>
<dbReference type="PANTHER" id="PTHR30413">
    <property type="entry name" value="INNER MEMBRANE TRANSPORT PERMEASE"/>
    <property type="match status" value="1"/>
</dbReference>
<feature type="transmembrane region" description="Helical" evidence="8">
    <location>
        <begin position="183"/>
        <end position="203"/>
    </location>
</feature>
<dbReference type="Pfam" id="PF01061">
    <property type="entry name" value="ABC2_membrane"/>
    <property type="match status" value="1"/>
</dbReference>
<dbReference type="InterPro" id="IPR013525">
    <property type="entry name" value="ABC2_TM"/>
</dbReference>
<keyword evidence="6 8" id="KW-1133">Transmembrane helix</keyword>
<evidence type="ECO:0000259" key="9">
    <source>
        <dbReference type="Pfam" id="PF01061"/>
    </source>
</evidence>
<dbReference type="PANTHER" id="PTHR30413:SF8">
    <property type="entry name" value="TRANSPORT PERMEASE PROTEIN"/>
    <property type="match status" value="1"/>
</dbReference>
<feature type="transmembrane region" description="Helical" evidence="8">
    <location>
        <begin position="241"/>
        <end position="259"/>
    </location>
</feature>
<dbReference type="PRINTS" id="PR00164">
    <property type="entry name" value="ABC2TRNSPORT"/>
</dbReference>
<keyword evidence="7 8" id="KW-0472">Membrane</keyword>
<protein>
    <submittedName>
        <fullName evidence="10">ABC transporter</fullName>
    </submittedName>
</protein>
<organism evidence="10 11">
    <name type="scientific">Burkholderia multivorans</name>
    <dbReference type="NCBI Taxonomy" id="87883"/>
    <lineage>
        <taxon>Bacteria</taxon>
        <taxon>Pseudomonadati</taxon>
        <taxon>Pseudomonadota</taxon>
        <taxon>Betaproteobacteria</taxon>
        <taxon>Burkholderiales</taxon>
        <taxon>Burkholderiaceae</taxon>
        <taxon>Burkholderia</taxon>
        <taxon>Burkholderia cepacia complex</taxon>
    </lineage>
</organism>
<dbReference type="Proteomes" id="UP000237811">
    <property type="component" value="Unassembled WGS sequence"/>
</dbReference>
<evidence type="ECO:0000256" key="5">
    <source>
        <dbReference type="ARBA" id="ARBA00022692"/>
    </source>
</evidence>
<feature type="transmembrane region" description="Helical" evidence="8">
    <location>
        <begin position="67"/>
        <end position="85"/>
    </location>
</feature>
<evidence type="ECO:0000256" key="8">
    <source>
        <dbReference type="SAM" id="Phobius"/>
    </source>
</evidence>
<keyword evidence="5 8" id="KW-0812">Transmembrane</keyword>
<evidence type="ECO:0000313" key="10">
    <source>
        <dbReference type="EMBL" id="PRE53796.1"/>
    </source>
</evidence>
<comment type="subcellular location">
    <subcellularLocation>
        <location evidence="1">Cell inner membrane</location>
        <topology evidence="1">Multi-pass membrane protein</topology>
    </subcellularLocation>
</comment>
<name>A0AB37AWW5_9BURK</name>
<evidence type="ECO:0000256" key="1">
    <source>
        <dbReference type="ARBA" id="ARBA00004429"/>
    </source>
</evidence>
<gene>
    <name evidence="10" type="ORF">C6P99_05875</name>
</gene>
<sequence length="272" mass="32044">MSEVDSAFKAKRTSLKIFQSVLFALFLREMQTRFGARRMGLVWVIMEPLSILVVILTFYAFFKVSPVQGLDFIIYMVSGIVPFHMMRNISWRMIDAIQANQGLFSYRQVLPFDTFVARVIVEICVYSCAYFIICFFLGFWFGHDVLISDPLRWCLSLAMGILVAFSIGVLFAIIGHAFPRLKLALRLSYLPIYLTSGVFYPVWRVPEEKLSWLAWNPYLEIIENVRSSMFENYPVMDQLDFFYPFYFSCFSLFLSLLLYRWRREDLRKFSQT</sequence>
<feature type="transmembrane region" description="Helical" evidence="8">
    <location>
        <begin position="115"/>
        <end position="141"/>
    </location>
</feature>
<dbReference type="GO" id="GO:0043190">
    <property type="term" value="C:ATP-binding cassette (ABC) transporter complex"/>
    <property type="evidence" value="ECO:0007669"/>
    <property type="project" value="InterPro"/>
</dbReference>
<dbReference type="EMBL" id="PVFR01000016">
    <property type="protein sequence ID" value="PRE53796.1"/>
    <property type="molecule type" value="Genomic_DNA"/>
</dbReference>
<reference evidence="10 11" key="1">
    <citation type="submission" date="2018-03" db="EMBL/GenBank/DDBJ databases">
        <authorList>
            <person name="Nguyen K."/>
            <person name="Fouts D."/>
            <person name="Sutton G."/>
        </authorList>
    </citation>
    <scope>NUCLEOTIDE SEQUENCE [LARGE SCALE GENOMIC DNA]</scope>
    <source>
        <strain evidence="10 11">AU14328</strain>
    </source>
</reference>
<accession>A0AB37AWW5</accession>
<feature type="transmembrane region" description="Helical" evidence="8">
    <location>
        <begin position="153"/>
        <end position="174"/>
    </location>
</feature>
<evidence type="ECO:0000256" key="6">
    <source>
        <dbReference type="ARBA" id="ARBA00022989"/>
    </source>
</evidence>
<evidence type="ECO:0000256" key="7">
    <source>
        <dbReference type="ARBA" id="ARBA00023136"/>
    </source>
</evidence>